<organism evidence="2 3">
    <name type="scientific">Suillus luteus UH-Slu-Lm8-n1</name>
    <dbReference type="NCBI Taxonomy" id="930992"/>
    <lineage>
        <taxon>Eukaryota</taxon>
        <taxon>Fungi</taxon>
        <taxon>Dikarya</taxon>
        <taxon>Basidiomycota</taxon>
        <taxon>Agaricomycotina</taxon>
        <taxon>Agaricomycetes</taxon>
        <taxon>Agaricomycetidae</taxon>
        <taxon>Boletales</taxon>
        <taxon>Suillineae</taxon>
        <taxon>Suillaceae</taxon>
        <taxon>Suillus</taxon>
    </lineage>
</organism>
<protein>
    <submittedName>
        <fullName evidence="2">Uncharacterized protein</fullName>
    </submittedName>
</protein>
<proteinExistence type="predicted"/>
<dbReference type="HOGENOM" id="CLU_2905690_0_0_1"/>
<dbReference type="AlphaFoldDB" id="A0A0D0AKU1"/>
<reference evidence="2 3" key="1">
    <citation type="submission" date="2014-04" db="EMBL/GenBank/DDBJ databases">
        <authorList>
            <consortium name="DOE Joint Genome Institute"/>
            <person name="Kuo A."/>
            <person name="Ruytinx J."/>
            <person name="Rineau F."/>
            <person name="Colpaert J."/>
            <person name="Kohler A."/>
            <person name="Nagy L.G."/>
            <person name="Floudas D."/>
            <person name="Copeland A."/>
            <person name="Barry K.W."/>
            <person name="Cichocki N."/>
            <person name="Veneault-Fourrey C."/>
            <person name="LaButti K."/>
            <person name="Lindquist E.A."/>
            <person name="Lipzen A."/>
            <person name="Lundell T."/>
            <person name="Morin E."/>
            <person name="Murat C."/>
            <person name="Sun H."/>
            <person name="Tunlid A."/>
            <person name="Henrissat B."/>
            <person name="Grigoriev I.V."/>
            <person name="Hibbett D.S."/>
            <person name="Martin F."/>
            <person name="Nordberg H.P."/>
            <person name="Cantor M.N."/>
            <person name="Hua S.X."/>
        </authorList>
    </citation>
    <scope>NUCLEOTIDE SEQUENCE [LARGE SCALE GENOMIC DNA]</scope>
    <source>
        <strain evidence="2 3">UH-Slu-Lm8-n1</strain>
    </source>
</reference>
<evidence type="ECO:0000313" key="2">
    <source>
        <dbReference type="EMBL" id="KIK34892.1"/>
    </source>
</evidence>
<dbReference type="InParanoid" id="A0A0D0AKU1"/>
<gene>
    <name evidence="2" type="ORF">CY34DRAFT_812579</name>
</gene>
<evidence type="ECO:0000256" key="1">
    <source>
        <dbReference type="SAM" id="MobiDB-lite"/>
    </source>
</evidence>
<dbReference type="EMBL" id="KN835690">
    <property type="protein sequence ID" value="KIK34892.1"/>
    <property type="molecule type" value="Genomic_DNA"/>
</dbReference>
<keyword evidence="3" id="KW-1185">Reference proteome</keyword>
<feature type="region of interest" description="Disordered" evidence="1">
    <location>
        <begin position="39"/>
        <end position="62"/>
    </location>
</feature>
<sequence length="62" mass="7110">MQNEWDKAIFDSFVKSTIHDQQHPQQHVQLRRIRPTPTMFGARSKTGQDLPGVSAPQILSRP</sequence>
<dbReference type="Proteomes" id="UP000054485">
    <property type="component" value="Unassembled WGS sequence"/>
</dbReference>
<accession>A0A0D0AKU1</accession>
<reference evidence="3" key="2">
    <citation type="submission" date="2015-01" db="EMBL/GenBank/DDBJ databases">
        <title>Evolutionary Origins and Diversification of the Mycorrhizal Mutualists.</title>
        <authorList>
            <consortium name="DOE Joint Genome Institute"/>
            <consortium name="Mycorrhizal Genomics Consortium"/>
            <person name="Kohler A."/>
            <person name="Kuo A."/>
            <person name="Nagy L.G."/>
            <person name="Floudas D."/>
            <person name="Copeland A."/>
            <person name="Barry K.W."/>
            <person name="Cichocki N."/>
            <person name="Veneault-Fourrey C."/>
            <person name="LaButti K."/>
            <person name="Lindquist E.A."/>
            <person name="Lipzen A."/>
            <person name="Lundell T."/>
            <person name="Morin E."/>
            <person name="Murat C."/>
            <person name="Riley R."/>
            <person name="Ohm R."/>
            <person name="Sun H."/>
            <person name="Tunlid A."/>
            <person name="Henrissat B."/>
            <person name="Grigoriev I.V."/>
            <person name="Hibbett D.S."/>
            <person name="Martin F."/>
        </authorList>
    </citation>
    <scope>NUCLEOTIDE SEQUENCE [LARGE SCALE GENOMIC DNA]</scope>
    <source>
        <strain evidence="3">UH-Slu-Lm8-n1</strain>
    </source>
</reference>
<name>A0A0D0AKU1_9AGAM</name>
<evidence type="ECO:0000313" key="3">
    <source>
        <dbReference type="Proteomes" id="UP000054485"/>
    </source>
</evidence>